<dbReference type="PANTHER" id="PTHR11767:SF14">
    <property type="entry name" value="ATP-SENSITIVE INWARD RECTIFIER POTASSIUM CHANNEL 12-RELATED"/>
    <property type="match status" value="1"/>
</dbReference>
<keyword evidence="7 13" id="KW-0630">Potassium</keyword>
<dbReference type="InterPro" id="IPR013673">
    <property type="entry name" value="K_chnl_inward-rec_Kir_N"/>
</dbReference>
<dbReference type="Pfam" id="PF08466">
    <property type="entry name" value="IRK_N"/>
    <property type="match status" value="1"/>
</dbReference>
<dbReference type="STRING" id="9669.ENSMPUP00000012124"/>
<dbReference type="eggNOG" id="KOG3827">
    <property type="taxonomic scope" value="Eukaryota"/>
</dbReference>
<feature type="transmembrane region" description="Helical" evidence="15">
    <location>
        <begin position="113"/>
        <end position="130"/>
    </location>
</feature>
<reference evidence="19" key="1">
    <citation type="submission" date="2024-06" db="UniProtKB">
        <authorList>
            <consortium name="Ensembl"/>
        </authorList>
    </citation>
    <scope>IDENTIFICATION</scope>
</reference>
<dbReference type="GO" id="GO:0005242">
    <property type="term" value="F:inward rectifier potassium channel activity"/>
    <property type="evidence" value="ECO:0007669"/>
    <property type="project" value="InterPro"/>
</dbReference>
<evidence type="ECO:0000256" key="9">
    <source>
        <dbReference type="ARBA" id="ARBA00023065"/>
    </source>
</evidence>
<dbReference type="SUPFAM" id="SSF81296">
    <property type="entry name" value="E set domains"/>
    <property type="match status" value="1"/>
</dbReference>
<evidence type="ECO:0000256" key="4">
    <source>
        <dbReference type="ARBA" id="ARBA00022538"/>
    </source>
</evidence>
<evidence type="ECO:0000256" key="7">
    <source>
        <dbReference type="ARBA" id="ARBA00022958"/>
    </source>
</evidence>
<dbReference type="Pfam" id="PF01007">
    <property type="entry name" value="IRK"/>
    <property type="match status" value="1"/>
</dbReference>
<feature type="domain" description="Potassium channel inwardly rectifying Kir N-terminal" evidence="17">
    <location>
        <begin position="3"/>
        <end position="42"/>
    </location>
</feature>
<evidence type="ECO:0000256" key="8">
    <source>
        <dbReference type="ARBA" id="ARBA00022989"/>
    </source>
</evidence>
<dbReference type="InterPro" id="IPR016449">
    <property type="entry name" value="K_chnl_inward-rec_Kir"/>
</dbReference>
<keyword evidence="10 15" id="KW-0472">Membrane</keyword>
<evidence type="ECO:0000259" key="18">
    <source>
        <dbReference type="Pfam" id="PF17655"/>
    </source>
</evidence>
<name>M3YLB7_MUSPF</name>
<dbReference type="Gene3D" id="1.10.287.70">
    <property type="match status" value="1"/>
</dbReference>
<dbReference type="PRINTS" id="PR01325">
    <property type="entry name" value="KIR22CHANNEL"/>
</dbReference>
<dbReference type="SUPFAM" id="SSF81324">
    <property type="entry name" value="Voltage-gated potassium channels"/>
    <property type="match status" value="1"/>
</dbReference>
<dbReference type="PRINTS" id="PR01320">
    <property type="entry name" value="KIRCHANNEL"/>
</dbReference>
<dbReference type="InterPro" id="IPR014756">
    <property type="entry name" value="Ig_E-set"/>
</dbReference>
<sequence>MTSAGRVNPYSIVSSEEDGHHVEGQGFGNGKVHTWHLCQNHFVKKNSQCNIEFANDEKLQRYLADMLPVDIRWSYMLLIFSLAFLTSWLLFGVIFWVIAVAHSDLEPAKGHGRMPYLMQVHLMAAFLFSIKAQTTISYRLRCVMEECLMAMFMVVAQSIVDYIIDSFMIGIMAKMAQPKKRAQMLLFSHNEVVALRDGKLCLMCCVGNLSKSHIVEVHVQAQLIKPRVTEEGLYIQLDQIDIDIGFDKGLDGIFLVSPITTLHEIDEASPLFGISRQDLETDFKIVVILEVMVEATAMTTQARSSYLANKILWGHRFKPVLFKEKNQYKIDYSHFDKTYEVPSTPHSSTKDLVENKFMPSANSFCYENELAFLSRNEEDKADGDQDGCSPQAQHDFNRPQAGGGGLEQWPYRWESEI</sequence>
<dbReference type="FunFam" id="2.60.40.1400:FF:000001">
    <property type="entry name" value="G protein-activated inward rectifier potassium channel 2"/>
    <property type="match status" value="1"/>
</dbReference>
<dbReference type="Pfam" id="PF17655">
    <property type="entry name" value="IRK_C"/>
    <property type="match status" value="1"/>
</dbReference>
<feature type="transmembrane region" description="Helical" evidence="15">
    <location>
        <begin position="150"/>
        <end position="173"/>
    </location>
</feature>
<evidence type="ECO:0000256" key="10">
    <source>
        <dbReference type="ARBA" id="ARBA00023136"/>
    </source>
</evidence>
<dbReference type="EMBL" id="AEYP01107778">
    <property type="status" value="NOT_ANNOTATED_CDS"/>
    <property type="molecule type" value="Genomic_DNA"/>
</dbReference>
<comment type="subcellular location">
    <subcellularLocation>
        <location evidence="1 13">Membrane</location>
        <topology evidence="1 13">Multi-pass membrane protein</topology>
    </subcellularLocation>
</comment>
<protein>
    <submittedName>
        <fullName evidence="19">Uncharacterized protein</fullName>
    </submittedName>
</protein>
<evidence type="ECO:0000256" key="5">
    <source>
        <dbReference type="ARBA" id="ARBA00022692"/>
    </source>
</evidence>
<dbReference type="Gene3D" id="2.60.40.1400">
    <property type="entry name" value="G protein-activated inward rectifier potassium channel 1"/>
    <property type="match status" value="1"/>
</dbReference>
<dbReference type="PANTHER" id="PTHR11767">
    <property type="entry name" value="INWARD RECTIFIER POTASSIUM CHANNEL"/>
    <property type="match status" value="1"/>
</dbReference>
<dbReference type="GeneTree" id="ENSGT01030000234586"/>
<dbReference type="AlphaFoldDB" id="M3YLB7"/>
<dbReference type="OMA" id="KSHIVEV"/>
<dbReference type="InParanoid" id="M3YLB7"/>
<keyword evidence="3 13" id="KW-0813">Transport</keyword>
<keyword evidence="9 13" id="KW-0406">Ion transport</keyword>
<comment type="similarity">
    <text evidence="2">Belongs to the inward rectifier-type potassium channel (TC 1.A.2.1) family. KCNJ12 subfamily.</text>
</comment>
<accession>M3YLB7</accession>
<keyword evidence="5 13" id="KW-0812">Transmembrane</keyword>
<dbReference type="GO" id="GO:0034765">
    <property type="term" value="P:regulation of monoatomic ion transmembrane transport"/>
    <property type="evidence" value="ECO:0007669"/>
    <property type="project" value="TreeGrafter"/>
</dbReference>
<dbReference type="HOGENOM" id="CLU_022738_11_1_1"/>
<feature type="region of interest" description="Disordered" evidence="14">
    <location>
        <begin position="379"/>
        <end position="417"/>
    </location>
</feature>
<keyword evidence="6 13" id="KW-0851">Voltage-gated channel</keyword>
<evidence type="ECO:0000256" key="6">
    <source>
        <dbReference type="ARBA" id="ARBA00022882"/>
    </source>
</evidence>
<evidence type="ECO:0000256" key="3">
    <source>
        <dbReference type="ARBA" id="ARBA00022448"/>
    </source>
</evidence>
<evidence type="ECO:0000313" key="19">
    <source>
        <dbReference type="Ensembl" id="ENSMPUP00000012124.1"/>
    </source>
</evidence>
<dbReference type="GO" id="GO:0034702">
    <property type="term" value="C:monoatomic ion channel complex"/>
    <property type="evidence" value="ECO:0007669"/>
    <property type="project" value="UniProtKB-KW"/>
</dbReference>
<evidence type="ECO:0000256" key="12">
    <source>
        <dbReference type="ARBA" id="ARBA00034430"/>
    </source>
</evidence>
<dbReference type="InterPro" id="IPR003272">
    <property type="entry name" value="K_chnl_inward-rec_Kir2.2"/>
</dbReference>
<dbReference type="InterPro" id="IPR040445">
    <property type="entry name" value="Kir_TM"/>
</dbReference>
<evidence type="ECO:0000256" key="2">
    <source>
        <dbReference type="ARBA" id="ARBA00008250"/>
    </source>
</evidence>
<evidence type="ECO:0000259" key="16">
    <source>
        <dbReference type="Pfam" id="PF01007"/>
    </source>
</evidence>
<keyword evidence="4 13" id="KW-0633">Potassium transport</keyword>
<evidence type="ECO:0000256" key="11">
    <source>
        <dbReference type="ARBA" id="ARBA00023303"/>
    </source>
</evidence>
<feature type="domain" description="Potassium channel inwardly rectifying transmembrane" evidence="16">
    <location>
        <begin position="43"/>
        <end position="178"/>
    </location>
</feature>
<evidence type="ECO:0000256" key="15">
    <source>
        <dbReference type="SAM" id="Phobius"/>
    </source>
</evidence>
<dbReference type="GO" id="GO:0005886">
    <property type="term" value="C:plasma membrane"/>
    <property type="evidence" value="ECO:0007669"/>
    <property type="project" value="TreeGrafter"/>
</dbReference>
<comment type="catalytic activity">
    <reaction evidence="12">
        <text>K(+)(in) = K(+)(out)</text>
        <dbReference type="Rhea" id="RHEA:29463"/>
        <dbReference type="ChEBI" id="CHEBI:29103"/>
    </reaction>
</comment>
<evidence type="ECO:0000256" key="1">
    <source>
        <dbReference type="ARBA" id="ARBA00004141"/>
    </source>
</evidence>
<organism evidence="19">
    <name type="scientific">Mustela putorius furo</name>
    <name type="common">European domestic ferret</name>
    <name type="synonym">Mustela furo</name>
    <dbReference type="NCBI Taxonomy" id="9669"/>
    <lineage>
        <taxon>Eukaryota</taxon>
        <taxon>Metazoa</taxon>
        <taxon>Chordata</taxon>
        <taxon>Craniata</taxon>
        <taxon>Vertebrata</taxon>
        <taxon>Euteleostomi</taxon>
        <taxon>Mammalia</taxon>
        <taxon>Eutheria</taxon>
        <taxon>Laurasiatheria</taxon>
        <taxon>Carnivora</taxon>
        <taxon>Caniformia</taxon>
        <taxon>Musteloidea</taxon>
        <taxon>Mustelidae</taxon>
        <taxon>Mustelinae</taxon>
        <taxon>Mustela</taxon>
    </lineage>
</organism>
<evidence type="ECO:0000256" key="14">
    <source>
        <dbReference type="SAM" id="MobiDB-lite"/>
    </source>
</evidence>
<evidence type="ECO:0000259" key="17">
    <source>
        <dbReference type="Pfam" id="PF08466"/>
    </source>
</evidence>
<keyword evidence="8 15" id="KW-1133">Transmembrane helix</keyword>
<evidence type="ECO:0000256" key="13">
    <source>
        <dbReference type="RuleBase" id="RU003822"/>
    </source>
</evidence>
<proteinExistence type="inferred from homology"/>
<keyword evidence="11 13" id="KW-0407">Ion channel</keyword>
<dbReference type="InterPro" id="IPR041647">
    <property type="entry name" value="IRK_C"/>
</dbReference>
<dbReference type="Ensembl" id="ENSMPUT00000012324.1">
    <property type="protein sequence ID" value="ENSMPUP00000012124.1"/>
    <property type="gene ID" value="ENSMPUG00000012221.1"/>
</dbReference>
<feature type="transmembrane region" description="Helical" evidence="15">
    <location>
        <begin position="75"/>
        <end position="101"/>
    </location>
</feature>
<feature type="domain" description="Inward rectifier potassium channel C-terminal" evidence="18">
    <location>
        <begin position="185"/>
        <end position="355"/>
    </location>
</feature>
<dbReference type="GO" id="GO:1990573">
    <property type="term" value="P:potassium ion import across plasma membrane"/>
    <property type="evidence" value="ECO:0007669"/>
    <property type="project" value="TreeGrafter"/>
</dbReference>
<dbReference type="InterPro" id="IPR013518">
    <property type="entry name" value="K_chnl_inward-rec_Kir_cyto"/>
</dbReference>